<dbReference type="Pfam" id="PF01636">
    <property type="entry name" value="APH"/>
    <property type="match status" value="1"/>
</dbReference>
<evidence type="ECO:0000256" key="1">
    <source>
        <dbReference type="SAM" id="MobiDB-lite"/>
    </source>
</evidence>
<feature type="domain" description="Aminoglycoside phosphotransferase" evidence="2">
    <location>
        <begin position="116"/>
        <end position="294"/>
    </location>
</feature>
<evidence type="ECO:0000259" key="2">
    <source>
        <dbReference type="Pfam" id="PF01636"/>
    </source>
</evidence>
<organism evidence="3 4">
    <name type="scientific">Thermothielavioides terrestris</name>
    <dbReference type="NCBI Taxonomy" id="2587410"/>
    <lineage>
        <taxon>Eukaryota</taxon>
        <taxon>Fungi</taxon>
        <taxon>Dikarya</taxon>
        <taxon>Ascomycota</taxon>
        <taxon>Pezizomycotina</taxon>
        <taxon>Sordariomycetes</taxon>
        <taxon>Sordariomycetidae</taxon>
        <taxon>Sordariales</taxon>
        <taxon>Chaetomiaceae</taxon>
        <taxon>Thermothielavioides</taxon>
    </lineage>
</organism>
<sequence>MASLAGTGYPPTPVIGEDQSFSAPQTATHPDHGDNDDSISASEFNRRLRRMYRERMLAKGIRVPDSPPPPPKGSIHPLAQSLLDAGGTVIYEKLTCCLIKHVCGTRVTKFRSLGFRRAEAEAMRFVSAHTSIPIPRVYDVGERHLTMEFIEGETLATAWDKLSAEDRLLVTRQLRDYVGQLRTFKSPDGLICSFDGGPAVDARRLCHVEGGPFATEAAYNDFLVSDLLGKHASIRDMIRSQMRTDHEIVLSHGDLHDINIMVRPGAGVVAIVDWELAGYYPEYVDLVRLFRSSWLCGYYDELLNIFPRRYDAEFVVDQTITHWSAR</sequence>
<feature type="region of interest" description="Disordered" evidence="1">
    <location>
        <begin position="1"/>
        <end position="42"/>
    </location>
</feature>
<dbReference type="AlphaFoldDB" id="A0A446BLF5"/>
<dbReference type="CDD" id="cd05120">
    <property type="entry name" value="APH_ChoK_like"/>
    <property type="match status" value="1"/>
</dbReference>
<dbReference type="PANTHER" id="PTHR21310">
    <property type="entry name" value="AMINOGLYCOSIDE PHOSPHOTRANSFERASE-RELATED-RELATED"/>
    <property type="match status" value="1"/>
</dbReference>
<accession>A0A446BLF5</accession>
<name>A0A446BLF5_9PEZI</name>
<evidence type="ECO:0000313" key="3">
    <source>
        <dbReference type="EMBL" id="SPQ23320.1"/>
    </source>
</evidence>
<reference evidence="3 4" key="1">
    <citation type="submission" date="2018-04" db="EMBL/GenBank/DDBJ databases">
        <authorList>
            <person name="Huttner S."/>
            <person name="Dainat J."/>
        </authorList>
    </citation>
    <scope>NUCLEOTIDE SEQUENCE [LARGE SCALE GENOMIC DNA]</scope>
</reference>
<dbReference type="SUPFAM" id="SSF56112">
    <property type="entry name" value="Protein kinase-like (PK-like)"/>
    <property type="match status" value="1"/>
</dbReference>
<dbReference type="InterPro" id="IPR002575">
    <property type="entry name" value="Aminoglycoside_PTrfase"/>
</dbReference>
<dbReference type="InterPro" id="IPR051678">
    <property type="entry name" value="AGP_Transferase"/>
</dbReference>
<dbReference type="InterPro" id="IPR011009">
    <property type="entry name" value="Kinase-like_dom_sf"/>
</dbReference>
<dbReference type="Gene3D" id="3.90.1200.10">
    <property type="match status" value="1"/>
</dbReference>
<evidence type="ECO:0000313" key="4">
    <source>
        <dbReference type="Proteomes" id="UP000289323"/>
    </source>
</evidence>
<feature type="compositionally biased region" description="Polar residues" evidence="1">
    <location>
        <begin position="19"/>
        <end position="28"/>
    </location>
</feature>
<gene>
    <name evidence="3" type="ORF">TT172_LOCUS5739</name>
</gene>
<protein>
    <submittedName>
        <fullName evidence="3">175c8d9f-837a-4ac4-a1c0-9063bd526075</fullName>
    </submittedName>
</protein>
<proteinExistence type="predicted"/>
<dbReference type="PANTHER" id="PTHR21310:SF58">
    <property type="entry name" value="AMINOGLYCOSIDE PHOSPHOTRANSFERASE DOMAIN-CONTAINING PROTEIN"/>
    <property type="match status" value="1"/>
</dbReference>
<dbReference type="EMBL" id="OUUZ01000010">
    <property type="protein sequence ID" value="SPQ23320.1"/>
    <property type="molecule type" value="Genomic_DNA"/>
</dbReference>
<dbReference type="Proteomes" id="UP000289323">
    <property type="component" value="Unassembled WGS sequence"/>
</dbReference>